<dbReference type="AlphaFoldDB" id="K6Z249"/>
<dbReference type="InterPro" id="IPR014292">
    <property type="entry name" value="Acyl_transf_WS/DGAT"/>
</dbReference>
<reference evidence="13 14" key="1">
    <citation type="journal article" date="2017" name="Antonie Van Leeuwenhoek">
        <title>Rhizobium rhizosphaerae sp. nov., a novel species isolated from rice rhizosphere.</title>
        <authorList>
            <person name="Zhao J.J."/>
            <person name="Zhang J."/>
            <person name="Zhang R.J."/>
            <person name="Zhang C.W."/>
            <person name="Yin H.Q."/>
            <person name="Zhang X.X."/>
        </authorList>
    </citation>
    <scope>NUCLEOTIDE SEQUENCE [LARGE SCALE GENOMIC DNA]</scope>
    <source>
        <strain evidence="13 14">BSs20135</strain>
    </source>
</reference>
<proteinExistence type="inferred from homology"/>
<keyword evidence="8" id="KW-0443">Lipid metabolism</keyword>
<dbReference type="NCBIfam" id="TIGR02946">
    <property type="entry name" value="acyl_WS_DGAT"/>
    <property type="match status" value="1"/>
</dbReference>
<dbReference type="GO" id="GO:0006071">
    <property type="term" value="P:glycerol metabolic process"/>
    <property type="evidence" value="ECO:0007669"/>
    <property type="project" value="UniProtKB-KW"/>
</dbReference>
<comment type="catalytic activity">
    <reaction evidence="10">
        <text>an acyl-CoA + a 1,2-diacyl-sn-glycerol = a triacyl-sn-glycerol + CoA</text>
        <dbReference type="Rhea" id="RHEA:10868"/>
        <dbReference type="ChEBI" id="CHEBI:17815"/>
        <dbReference type="ChEBI" id="CHEBI:57287"/>
        <dbReference type="ChEBI" id="CHEBI:58342"/>
        <dbReference type="ChEBI" id="CHEBI:64615"/>
        <dbReference type="EC" id="2.3.1.20"/>
    </reaction>
</comment>
<dbReference type="InterPro" id="IPR045034">
    <property type="entry name" value="O-acyltransferase_WSD1-like"/>
</dbReference>
<dbReference type="RefSeq" id="WP_007616398.1">
    <property type="nucleotide sequence ID" value="NZ_BAEO01000007.1"/>
</dbReference>
<dbReference type="PANTHER" id="PTHR31650">
    <property type="entry name" value="O-ACYLTRANSFERASE (WSD1-LIKE) FAMILY PROTEIN"/>
    <property type="match status" value="1"/>
</dbReference>
<evidence type="ECO:0000256" key="4">
    <source>
        <dbReference type="ARBA" id="ARBA00013244"/>
    </source>
</evidence>
<dbReference type="EMBL" id="BAEO01000007">
    <property type="protein sequence ID" value="GAC17535.1"/>
    <property type="molecule type" value="Genomic_DNA"/>
</dbReference>
<protein>
    <recommendedName>
        <fullName evidence="4">diacylglycerol O-acyltransferase</fullName>
        <ecNumber evidence="4">2.3.1.20</ecNumber>
    </recommendedName>
</protein>
<evidence type="ECO:0000256" key="5">
    <source>
        <dbReference type="ARBA" id="ARBA00022516"/>
    </source>
</evidence>
<comment type="caution">
    <text evidence="13">The sequence shown here is derived from an EMBL/GenBank/DDBJ whole genome shotgun (WGS) entry which is preliminary data.</text>
</comment>
<dbReference type="InterPro" id="IPR004255">
    <property type="entry name" value="O-acyltransferase_WSD1_N"/>
</dbReference>
<keyword evidence="9 13" id="KW-0012">Acyltransferase</keyword>
<keyword evidence="7" id="KW-0319">Glycerol metabolism</keyword>
<dbReference type="SUPFAM" id="SSF52777">
    <property type="entry name" value="CoA-dependent acyltransferases"/>
    <property type="match status" value="1"/>
</dbReference>
<evidence type="ECO:0000256" key="6">
    <source>
        <dbReference type="ARBA" id="ARBA00022679"/>
    </source>
</evidence>
<dbReference type="GO" id="GO:0001666">
    <property type="term" value="P:response to hypoxia"/>
    <property type="evidence" value="ECO:0007669"/>
    <property type="project" value="TreeGrafter"/>
</dbReference>
<evidence type="ECO:0000256" key="2">
    <source>
        <dbReference type="ARBA" id="ARBA00005189"/>
    </source>
</evidence>
<dbReference type="EC" id="2.3.1.20" evidence="4"/>
<name>K6Z249_9ALTE</name>
<keyword evidence="14" id="KW-1185">Reference proteome</keyword>
<dbReference type="Pfam" id="PF03007">
    <property type="entry name" value="WS_DGAT_cat"/>
    <property type="match status" value="1"/>
</dbReference>
<dbReference type="GO" id="GO:0019432">
    <property type="term" value="P:triglyceride biosynthetic process"/>
    <property type="evidence" value="ECO:0007669"/>
    <property type="project" value="UniProtKB-UniPathway"/>
</dbReference>
<comment type="pathway">
    <text evidence="2">Lipid metabolism.</text>
</comment>
<evidence type="ECO:0000256" key="3">
    <source>
        <dbReference type="ARBA" id="ARBA00009587"/>
    </source>
</evidence>
<dbReference type="GO" id="GO:0071731">
    <property type="term" value="P:response to nitric oxide"/>
    <property type="evidence" value="ECO:0007669"/>
    <property type="project" value="TreeGrafter"/>
</dbReference>
<dbReference type="GO" id="GO:0051701">
    <property type="term" value="P:biological process involved in interaction with host"/>
    <property type="evidence" value="ECO:0007669"/>
    <property type="project" value="TreeGrafter"/>
</dbReference>
<evidence type="ECO:0000313" key="13">
    <source>
        <dbReference type="EMBL" id="GAC17535.1"/>
    </source>
</evidence>
<sequence>MEELSGIDASFLYLETAKIPMHIGGVAILEGSLKFDDFRQYVNERIHTVERLTQKLVTVPLSLDRPYWVEDPDFDINMHLHRTALPRPGGWKELRYLASRLFSQQLNRDRPLWEFIFVEGVDNIPQVPKGSVALISKVHHSGFDGKSGADLMTMLFDVSPTPRPPKPAVAKEKQEIPGLVGLMAKSAYNFISRPTKLPGLLWDTGKATLKAGYMTRAQGIKMPTMPFNAPKTRFNDTVEMERVWNSAILDIHRVKALRKVVDGATLNDVILAICAGALRRYLLEKGELPDKPLVAMVPVSTRTAEEKNAMGNQVSAMFVQLATDLEDPIKRLEKIQINTMVGKLYQDAIDAKSLMGYAELIPFGLAGVAARFYSRAAISKHHSPLFNVVITNVPGPQIPIYLAGHKLIVNMGTAPIFDGMGLIMPICSYNGTLTISPTSSANLMPDLDLFTRYIRESANELELAVQEKLAGRAALDALMKDE</sequence>
<evidence type="ECO:0000256" key="10">
    <source>
        <dbReference type="ARBA" id="ARBA00048109"/>
    </source>
</evidence>
<feature type="domain" description="O-acyltransferase WSD1-like N-terminal" evidence="11">
    <location>
        <begin position="4"/>
        <end position="270"/>
    </location>
</feature>
<dbReference type="Proteomes" id="UP000006327">
    <property type="component" value="Unassembled WGS sequence"/>
</dbReference>
<evidence type="ECO:0000259" key="11">
    <source>
        <dbReference type="Pfam" id="PF03007"/>
    </source>
</evidence>
<comment type="similarity">
    <text evidence="3">Belongs to the long-chain O-acyltransferase family.</text>
</comment>
<evidence type="ECO:0000256" key="9">
    <source>
        <dbReference type="ARBA" id="ARBA00023315"/>
    </source>
</evidence>
<evidence type="ECO:0000256" key="8">
    <source>
        <dbReference type="ARBA" id="ARBA00023098"/>
    </source>
</evidence>
<keyword evidence="6 13" id="KW-0808">Transferase</keyword>
<organism evidence="13 14">
    <name type="scientific">Paraglaciecola arctica BSs20135</name>
    <dbReference type="NCBI Taxonomy" id="493475"/>
    <lineage>
        <taxon>Bacteria</taxon>
        <taxon>Pseudomonadati</taxon>
        <taxon>Pseudomonadota</taxon>
        <taxon>Gammaproteobacteria</taxon>
        <taxon>Alteromonadales</taxon>
        <taxon>Alteromonadaceae</taxon>
        <taxon>Paraglaciecola</taxon>
    </lineage>
</organism>
<evidence type="ECO:0000259" key="12">
    <source>
        <dbReference type="Pfam" id="PF06974"/>
    </source>
</evidence>
<dbReference type="STRING" id="493475.GARC_0554"/>
<feature type="domain" description="O-acyltransferase WSD1 C-terminal" evidence="12">
    <location>
        <begin position="310"/>
        <end position="461"/>
    </location>
</feature>
<gene>
    <name evidence="13" type="ORF">GARC_0554</name>
</gene>
<evidence type="ECO:0000256" key="1">
    <source>
        <dbReference type="ARBA" id="ARBA00004771"/>
    </source>
</evidence>
<dbReference type="PANTHER" id="PTHR31650:SF1">
    <property type="entry name" value="WAX ESTER SYNTHASE_DIACYLGLYCEROL ACYLTRANSFERASE 4-RELATED"/>
    <property type="match status" value="1"/>
</dbReference>
<dbReference type="OrthoDB" id="9810950at2"/>
<keyword evidence="5" id="KW-0444">Lipid biosynthesis</keyword>
<dbReference type="GO" id="GO:0005886">
    <property type="term" value="C:plasma membrane"/>
    <property type="evidence" value="ECO:0007669"/>
    <property type="project" value="TreeGrafter"/>
</dbReference>
<dbReference type="eggNOG" id="COG4908">
    <property type="taxonomic scope" value="Bacteria"/>
</dbReference>
<dbReference type="InterPro" id="IPR009721">
    <property type="entry name" value="O-acyltransferase_WSD1_C"/>
</dbReference>
<evidence type="ECO:0000256" key="7">
    <source>
        <dbReference type="ARBA" id="ARBA00022798"/>
    </source>
</evidence>
<dbReference type="Pfam" id="PF06974">
    <property type="entry name" value="WS_DGAT_C"/>
    <property type="match status" value="1"/>
</dbReference>
<dbReference type="GO" id="GO:0004144">
    <property type="term" value="F:diacylglycerol O-acyltransferase activity"/>
    <property type="evidence" value="ECO:0007669"/>
    <property type="project" value="UniProtKB-EC"/>
</dbReference>
<evidence type="ECO:0000313" key="14">
    <source>
        <dbReference type="Proteomes" id="UP000006327"/>
    </source>
</evidence>
<dbReference type="UniPathway" id="UPA00282"/>
<comment type="pathway">
    <text evidence="1">Glycerolipid metabolism; triacylglycerol biosynthesis.</text>
</comment>
<accession>K6Z249</accession>